<keyword evidence="2" id="KW-1185">Reference proteome</keyword>
<reference evidence="1 2" key="1">
    <citation type="journal article" date="2020" name="Cell">
        <title>Large-Scale Comparative Analyses of Tick Genomes Elucidate Their Genetic Diversity and Vector Capacities.</title>
        <authorList>
            <consortium name="Tick Genome and Microbiome Consortium (TIGMIC)"/>
            <person name="Jia N."/>
            <person name="Wang J."/>
            <person name="Shi W."/>
            <person name="Du L."/>
            <person name="Sun Y."/>
            <person name="Zhan W."/>
            <person name="Jiang J.F."/>
            <person name="Wang Q."/>
            <person name="Zhang B."/>
            <person name="Ji P."/>
            <person name="Bell-Sakyi L."/>
            <person name="Cui X.M."/>
            <person name="Yuan T.T."/>
            <person name="Jiang B.G."/>
            <person name="Yang W.F."/>
            <person name="Lam T.T."/>
            <person name="Chang Q.C."/>
            <person name="Ding S.J."/>
            <person name="Wang X.J."/>
            <person name="Zhu J.G."/>
            <person name="Ruan X.D."/>
            <person name="Zhao L."/>
            <person name="Wei J.T."/>
            <person name="Ye R.Z."/>
            <person name="Que T.C."/>
            <person name="Du C.H."/>
            <person name="Zhou Y.H."/>
            <person name="Cheng J.X."/>
            <person name="Dai P.F."/>
            <person name="Guo W.B."/>
            <person name="Han X.H."/>
            <person name="Huang E.J."/>
            <person name="Li L.F."/>
            <person name="Wei W."/>
            <person name="Gao Y.C."/>
            <person name="Liu J.Z."/>
            <person name="Shao H.Z."/>
            <person name="Wang X."/>
            <person name="Wang C.C."/>
            <person name="Yang T.C."/>
            <person name="Huo Q.B."/>
            <person name="Li W."/>
            <person name="Chen H.Y."/>
            <person name="Chen S.E."/>
            <person name="Zhou L.G."/>
            <person name="Ni X.B."/>
            <person name="Tian J.H."/>
            <person name="Sheng Y."/>
            <person name="Liu T."/>
            <person name="Pan Y.S."/>
            <person name="Xia L.Y."/>
            <person name="Li J."/>
            <person name="Zhao F."/>
            <person name="Cao W.C."/>
        </authorList>
    </citation>
    <scope>NUCLEOTIDE SEQUENCE [LARGE SCALE GENOMIC DNA]</scope>
    <source>
        <strain evidence="1">Iper-2018</strain>
    </source>
</reference>
<comment type="caution">
    <text evidence="1">The sequence shown here is derived from an EMBL/GenBank/DDBJ whole genome shotgun (WGS) entry which is preliminary data.</text>
</comment>
<name>A0AC60QUU6_IXOPE</name>
<evidence type="ECO:0000313" key="2">
    <source>
        <dbReference type="Proteomes" id="UP000805193"/>
    </source>
</evidence>
<dbReference type="Proteomes" id="UP000805193">
    <property type="component" value="Unassembled WGS sequence"/>
</dbReference>
<sequence length="126" mass="13423">MHVVDGRGTRKLTKNHVIKETLQGTNFCNLLLHILLRNKAAHPEASTQSVADIDSDAGEGTKESLEPGCAWTGRGAGACDDSRSPYVAVTGRRSGETAVPRALDPFAFEQRRRAANAGSSRAHASP</sequence>
<organism evidence="1 2">
    <name type="scientific">Ixodes persulcatus</name>
    <name type="common">Taiga tick</name>
    <dbReference type="NCBI Taxonomy" id="34615"/>
    <lineage>
        <taxon>Eukaryota</taxon>
        <taxon>Metazoa</taxon>
        <taxon>Ecdysozoa</taxon>
        <taxon>Arthropoda</taxon>
        <taxon>Chelicerata</taxon>
        <taxon>Arachnida</taxon>
        <taxon>Acari</taxon>
        <taxon>Parasitiformes</taxon>
        <taxon>Ixodida</taxon>
        <taxon>Ixodoidea</taxon>
        <taxon>Ixodidae</taxon>
        <taxon>Ixodinae</taxon>
        <taxon>Ixodes</taxon>
    </lineage>
</organism>
<proteinExistence type="predicted"/>
<evidence type="ECO:0000313" key="1">
    <source>
        <dbReference type="EMBL" id="KAG0441647.1"/>
    </source>
</evidence>
<protein>
    <submittedName>
        <fullName evidence="1">Uncharacterized protein</fullName>
    </submittedName>
</protein>
<dbReference type="EMBL" id="JABSTQ010004588">
    <property type="protein sequence ID" value="KAG0441647.1"/>
    <property type="molecule type" value="Genomic_DNA"/>
</dbReference>
<gene>
    <name evidence="1" type="ORF">HPB47_015896</name>
</gene>
<accession>A0AC60QUU6</accession>